<evidence type="ECO:0000256" key="2">
    <source>
        <dbReference type="ARBA" id="ARBA00022448"/>
    </source>
</evidence>
<evidence type="ECO:0000256" key="1">
    <source>
        <dbReference type="ARBA" id="ARBA00004141"/>
    </source>
</evidence>
<dbReference type="InterPro" id="IPR037673">
    <property type="entry name" value="MSC/AndL"/>
</dbReference>
<feature type="transmembrane region" description="Helical" evidence="9">
    <location>
        <begin position="67"/>
        <end position="92"/>
    </location>
</feature>
<evidence type="ECO:0000256" key="4">
    <source>
        <dbReference type="ARBA" id="ARBA00022692"/>
    </source>
</evidence>
<dbReference type="GeneID" id="93758526"/>
<dbReference type="InterPro" id="IPR001185">
    <property type="entry name" value="MS_channel"/>
</dbReference>
<sequence>MIQGFKEFISRGNVVELAVGVIIGAAFKNIVDALVDGIINPLIAAVIGKPDFSDAFILTLNGTDVKFGVLITAIINFLLMAIALYLCIIVPMNALNERMKKQAAADEAEAEANKEESDEVKLLTEIRDALAQGTPRH</sequence>
<dbReference type="Proteomes" id="UP000250192">
    <property type="component" value="Unassembled WGS sequence"/>
</dbReference>
<dbReference type="OrthoDB" id="9810350at2"/>
<dbReference type="HAMAP" id="MF_00115">
    <property type="entry name" value="MscL"/>
    <property type="match status" value="1"/>
</dbReference>
<comment type="subcellular location">
    <subcellularLocation>
        <location evidence="9">Cell membrane</location>
        <topology evidence="9">Multi-pass membrane protein</topology>
    </subcellularLocation>
    <subcellularLocation>
        <location evidence="1">Membrane</location>
        <topology evidence="1">Multi-pass membrane protein</topology>
    </subcellularLocation>
</comment>
<reference evidence="11 12" key="1">
    <citation type="submission" date="2018-06" db="EMBL/GenBank/DDBJ databases">
        <authorList>
            <consortium name="Pathogen Informatics"/>
            <person name="Doyle S."/>
        </authorList>
    </citation>
    <scope>NUCLEOTIDE SEQUENCE [LARGE SCALE GENOMIC DNA]</scope>
    <source>
        <strain evidence="11 12">NCTC9935</strain>
    </source>
</reference>
<evidence type="ECO:0000256" key="5">
    <source>
        <dbReference type="ARBA" id="ARBA00022989"/>
    </source>
</evidence>
<keyword evidence="8 9" id="KW-0407">Ion channel</keyword>
<dbReference type="InterPro" id="IPR036019">
    <property type="entry name" value="MscL_channel"/>
</dbReference>
<evidence type="ECO:0000256" key="9">
    <source>
        <dbReference type="HAMAP-Rule" id="MF_00115"/>
    </source>
</evidence>
<evidence type="ECO:0000313" key="11">
    <source>
        <dbReference type="EMBL" id="SPT55875.1"/>
    </source>
</evidence>
<keyword evidence="3 9" id="KW-1003">Cell membrane</keyword>
<dbReference type="Pfam" id="PF01741">
    <property type="entry name" value="MscL"/>
    <property type="match status" value="1"/>
</dbReference>
<evidence type="ECO:0000256" key="10">
    <source>
        <dbReference type="SAM" id="Coils"/>
    </source>
</evidence>
<dbReference type="Gene3D" id="1.10.1200.120">
    <property type="entry name" value="Large-conductance mechanosensitive channel, MscL, domain 1"/>
    <property type="match status" value="1"/>
</dbReference>
<dbReference type="EMBL" id="UAPR01000004">
    <property type="protein sequence ID" value="SPT55875.1"/>
    <property type="molecule type" value="Genomic_DNA"/>
</dbReference>
<protein>
    <recommendedName>
        <fullName evidence="9">Large-conductance mechanosensitive channel</fullName>
    </recommendedName>
</protein>
<dbReference type="RefSeq" id="WP_111823886.1">
    <property type="nucleotide sequence ID" value="NZ_CBDERX010000069.1"/>
</dbReference>
<keyword evidence="2 9" id="KW-0813">Transport</keyword>
<proteinExistence type="inferred from homology"/>
<dbReference type="NCBIfam" id="TIGR00220">
    <property type="entry name" value="mscL"/>
    <property type="match status" value="1"/>
</dbReference>
<keyword evidence="5 9" id="KW-1133">Transmembrane helix</keyword>
<dbReference type="SUPFAM" id="SSF81330">
    <property type="entry name" value="Gated mechanosensitive channel"/>
    <property type="match status" value="1"/>
</dbReference>
<evidence type="ECO:0000313" key="12">
    <source>
        <dbReference type="Proteomes" id="UP000250192"/>
    </source>
</evidence>
<name>A0A2X0U6H0_9ACTO</name>
<keyword evidence="7 9" id="KW-0472">Membrane</keyword>
<keyword evidence="12" id="KW-1185">Reference proteome</keyword>
<organism evidence="11 12">
    <name type="scientific">Schaalia odontolytica</name>
    <dbReference type="NCBI Taxonomy" id="1660"/>
    <lineage>
        <taxon>Bacteria</taxon>
        <taxon>Bacillati</taxon>
        <taxon>Actinomycetota</taxon>
        <taxon>Actinomycetes</taxon>
        <taxon>Actinomycetales</taxon>
        <taxon>Actinomycetaceae</taxon>
        <taxon>Schaalia</taxon>
    </lineage>
</organism>
<dbReference type="STRING" id="1660.APY09_01165"/>
<keyword evidence="10" id="KW-0175">Coiled coil</keyword>
<dbReference type="GO" id="GO:0008381">
    <property type="term" value="F:mechanosensitive monoatomic ion channel activity"/>
    <property type="evidence" value="ECO:0007669"/>
    <property type="project" value="UniProtKB-UniRule"/>
</dbReference>
<feature type="coiled-coil region" evidence="10">
    <location>
        <begin position="96"/>
        <end position="125"/>
    </location>
</feature>
<dbReference type="AlphaFoldDB" id="A0A2X0U6H0"/>
<dbReference type="PANTHER" id="PTHR30266:SF2">
    <property type="entry name" value="LARGE-CONDUCTANCE MECHANOSENSITIVE CHANNEL"/>
    <property type="match status" value="1"/>
</dbReference>
<evidence type="ECO:0000256" key="7">
    <source>
        <dbReference type="ARBA" id="ARBA00023136"/>
    </source>
</evidence>
<comment type="function">
    <text evidence="9">Channel that opens in response to stretch forces in the membrane lipid bilayer. May participate in the regulation of osmotic pressure changes within the cell.</text>
</comment>
<evidence type="ECO:0000256" key="8">
    <source>
        <dbReference type="ARBA" id="ARBA00023303"/>
    </source>
</evidence>
<dbReference type="GO" id="GO:0005886">
    <property type="term" value="C:plasma membrane"/>
    <property type="evidence" value="ECO:0007669"/>
    <property type="project" value="UniProtKB-SubCell"/>
</dbReference>
<comment type="subunit">
    <text evidence="9">Homopentamer.</text>
</comment>
<comment type="caution">
    <text evidence="9">Lacks conserved residue(s) required for the propagation of feature annotation.</text>
</comment>
<evidence type="ECO:0000256" key="6">
    <source>
        <dbReference type="ARBA" id="ARBA00023065"/>
    </source>
</evidence>
<accession>A0A2X0U6H0</accession>
<dbReference type="PANTHER" id="PTHR30266">
    <property type="entry name" value="MECHANOSENSITIVE CHANNEL MSCL"/>
    <property type="match status" value="1"/>
</dbReference>
<gene>
    <name evidence="9 11" type="primary">mscL</name>
    <name evidence="11" type="ORF">NCTC9935_01387</name>
</gene>
<comment type="similarity">
    <text evidence="9">Belongs to the MscL family.</text>
</comment>
<keyword evidence="4 9" id="KW-0812">Transmembrane</keyword>
<evidence type="ECO:0000256" key="3">
    <source>
        <dbReference type="ARBA" id="ARBA00022475"/>
    </source>
</evidence>
<keyword evidence="6 9" id="KW-0406">Ion transport</keyword>